<reference evidence="2" key="1">
    <citation type="submission" date="2018-12" db="EMBL/GenBank/DDBJ databases">
        <title>Tengunoibacter tsumagoiensis gen. nov., sp. nov., Dictyobacter kobayashii sp. nov., D. alpinus sp. nov., and D. joshuensis sp. nov. and description of Dictyobacteraceae fam. nov. within the order Ktedonobacterales isolated from Tengu-no-mugimeshi.</title>
        <authorList>
            <person name="Wang C.M."/>
            <person name="Zheng Y."/>
            <person name="Sakai Y."/>
            <person name="Toyoda A."/>
            <person name="Minakuchi Y."/>
            <person name="Abe K."/>
            <person name="Yokota A."/>
            <person name="Yabe S."/>
        </authorList>
    </citation>
    <scope>NUCLEOTIDE SEQUENCE [LARGE SCALE GENOMIC DNA]</scope>
    <source>
        <strain evidence="2">Uno16</strain>
    </source>
</reference>
<dbReference type="Proteomes" id="UP000287171">
    <property type="component" value="Unassembled WGS sequence"/>
</dbReference>
<evidence type="ECO:0000313" key="1">
    <source>
        <dbReference type="EMBL" id="GCE29785.1"/>
    </source>
</evidence>
<gene>
    <name evidence="1" type="ORF">KDA_52690</name>
</gene>
<dbReference type="RefSeq" id="WP_126629991.1">
    <property type="nucleotide sequence ID" value="NZ_BIFT01000002.1"/>
</dbReference>
<accession>A0A402BEI9</accession>
<keyword evidence="2" id="KW-1185">Reference proteome</keyword>
<protein>
    <submittedName>
        <fullName evidence="1">Uncharacterized protein</fullName>
    </submittedName>
</protein>
<sequence length="85" mass="9619">MRAAHASIEDHHEPERYEIRIQGHLDDKWADWFDGLTIRREDNGETLLTGPVVDQAALHGVLRKVRDLGLPLLSVSRVRPGQTDA</sequence>
<dbReference type="AlphaFoldDB" id="A0A402BEI9"/>
<dbReference type="EMBL" id="BIFT01000002">
    <property type="protein sequence ID" value="GCE29785.1"/>
    <property type="molecule type" value="Genomic_DNA"/>
</dbReference>
<proteinExistence type="predicted"/>
<organism evidence="1 2">
    <name type="scientific">Dictyobacter alpinus</name>
    <dbReference type="NCBI Taxonomy" id="2014873"/>
    <lineage>
        <taxon>Bacteria</taxon>
        <taxon>Bacillati</taxon>
        <taxon>Chloroflexota</taxon>
        <taxon>Ktedonobacteria</taxon>
        <taxon>Ktedonobacterales</taxon>
        <taxon>Dictyobacteraceae</taxon>
        <taxon>Dictyobacter</taxon>
    </lineage>
</organism>
<evidence type="ECO:0000313" key="2">
    <source>
        <dbReference type="Proteomes" id="UP000287171"/>
    </source>
</evidence>
<comment type="caution">
    <text evidence="1">The sequence shown here is derived from an EMBL/GenBank/DDBJ whole genome shotgun (WGS) entry which is preliminary data.</text>
</comment>
<name>A0A402BEI9_9CHLR</name>
<dbReference type="OrthoDB" id="4828421at2"/>